<evidence type="ECO:0000313" key="2">
    <source>
        <dbReference type="EMBL" id="SMC20909.1"/>
    </source>
</evidence>
<reference evidence="2 3" key="1">
    <citation type="submission" date="2017-04" db="EMBL/GenBank/DDBJ databases">
        <authorList>
            <person name="Afonso C.L."/>
            <person name="Miller P.J."/>
            <person name="Scott M.A."/>
            <person name="Spackman E."/>
            <person name="Goraichik I."/>
            <person name="Dimitrov K.M."/>
            <person name="Suarez D.L."/>
            <person name="Swayne D.E."/>
        </authorList>
    </citation>
    <scope>NUCLEOTIDE SEQUENCE [LARGE SCALE GENOMIC DNA]</scope>
    <source>
        <strain evidence="2 3">DSM 23236</strain>
    </source>
</reference>
<dbReference type="STRING" id="1121001.SAMN02745857_01079"/>
<evidence type="ECO:0000256" key="1">
    <source>
        <dbReference type="SAM" id="SignalP"/>
    </source>
</evidence>
<sequence>MQLKAILAAATMAFAVAAWSSQTDTPLPPHWQLESFGGTSYAGKLDMKTALSAQGAPSLQYLDGDISKGWGDLQQTITARNYAGKRVRFSAMLKTEDVLGWGGLWLRANNQQGKTVAFDNMANRGLKNSNDWQRWDVILDIPADAESLHFGLLLAGKGRIWMDQLAFEVIDRHTPQTMAGKPSIYLKPDGSVETLAPDEPTL</sequence>
<keyword evidence="1" id="KW-0732">Signal</keyword>
<dbReference type="AlphaFoldDB" id="A0A1W1XAM8"/>
<dbReference type="Gene3D" id="2.60.120.260">
    <property type="entry name" value="Galactose-binding domain-like"/>
    <property type="match status" value="1"/>
</dbReference>
<dbReference type="OrthoDB" id="8365150at2"/>
<name>A0A1W1XAM8_9NEIS</name>
<accession>A0A1W1XAM8</accession>
<proteinExistence type="predicted"/>
<organism evidence="2 3">
    <name type="scientific">Andreprevotia lacus DSM 23236</name>
    <dbReference type="NCBI Taxonomy" id="1121001"/>
    <lineage>
        <taxon>Bacteria</taxon>
        <taxon>Pseudomonadati</taxon>
        <taxon>Pseudomonadota</taxon>
        <taxon>Betaproteobacteria</taxon>
        <taxon>Neisseriales</taxon>
        <taxon>Chitinibacteraceae</taxon>
        <taxon>Andreprevotia</taxon>
    </lineage>
</organism>
<feature type="chain" id="PRO_5012438782" description="Transcriptional regulator" evidence="1">
    <location>
        <begin position="18"/>
        <end position="202"/>
    </location>
</feature>
<evidence type="ECO:0008006" key="4">
    <source>
        <dbReference type="Google" id="ProtNLM"/>
    </source>
</evidence>
<keyword evidence="3" id="KW-1185">Reference proteome</keyword>
<dbReference type="EMBL" id="FWXD01000005">
    <property type="protein sequence ID" value="SMC20909.1"/>
    <property type="molecule type" value="Genomic_DNA"/>
</dbReference>
<feature type="signal peptide" evidence="1">
    <location>
        <begin position="1"/>
        <end position="17"/>
    </location>
</feature>
<protein>
    <recommendedName>
        <fullName evidence="4">Transcriptional regulator</fullName>
    </recommendedName>
</protein>
<dbReference type="RefSeq" id="WP_084089687.1">
    <property type="nucleotide sequence ID" value="NZ_FWXD01000005.1"/>
</dbReference>
<evidence type="ECO:0000313" key="3">
    <source>
        <dbReference type="Proteomes" id="UP000192761"/>
    </source>
</evidence>
<gene>
    <name evidence="2" type="ORF">SAMN02745857_01079</name>
</gene>
<dbReference type="Proteomes" id="UP000192761">
    <property type="component" value="Unassembled WGS sequence"/>
</dbReference>